<gene>
    <name evidence="2" type="ORF">IAA66_07320</name>
</gene>
<dbReference type="AlphaFoldDB" id="A0A9D0YWS1"/>
<evidence type="ECO:0000313" key="2">
    <source>
        <dbReference type="EMBL" id="HIQ63383.1"/>
    </source>
</evidence>
<accession>A0A9D0YWS1</accession>
<evidence type="ECO:0000256" key="1">
    <source>
        <dbReference type="SAM" id="SignalP"/>
    </source>
</evidence>
<organism evidence="2 3">
    <name type="scientific">Candidatus Avichristensenella intestinipullorum</name>
    <dbReference type="NCBI Taxonomy" id="2840693"/>
    <lineage>
        <taxon>Bacteria</taxon>
        <taxon>Bacillati</taxon>
        <taxon>Bacillota</taxon>
        <taxon>Clostridia</taxon>
        <taxon>Candidatus Avichristensenella</taxon>
    </lineage>
</organism>
<reference evidence="2" key="2">
    <citation type="journal article" date="2021" name="PeerJ">
        <title>Extensive microbial diversity within the chicken gut microbiome revealed by metagenomics and culture.</title>
        <authorList>
            <person name="Gilroy R."/>
            <person name="Ravi A."/>
            <person name="Getino M."/>
            <person name="Pursley I."/>
            <person name="Horton D.L."/>
            <person name="Alikhan N.F."/>
            <person name="Baker D."/>
            <person name="Gharbi K."/>
            <person name="Hall N."/>
            <person name="Watson M."/>
            <person name="Adriaenssens E.M."/>
            <person name="Foster-Nyarko E."/>
            <person name="Jarju S."/>
            <person name="Secka A."/>
            <person name="Antonio M."/>
            <person name="Oren A."/>
            <person name="Chaudhuri R.R."/>
            <person name="La Ragione R."/>
            <person name="Hildebrand F."/>
            <person name="Pallen M.J."/>
        </authorList>
    </citation>
    <scope>NUCLEOTIDE SEQUENCE</scope>
    <source>
        <strain evidence="2">ChiHile30-977</strain>
    </source>
</reference>
<dbReference type="EMBL" id="DVFI01000101">
    <property type="protein sequence ID" value="HIQ63383.1"/>
    <property type="molecule type" value="Genomic_DNA"/>
</dbReference>
<dbReference type="Gene3D" id="3.40.1000.10">
    <property type="entry name" value="Mog1/PsbP, alpha/beta/alpha sandwich"/>
    <property type="match status" value="1"/>
</dbReference>
<comment type="caution">
    <text evidence="2">The sequence shown here is derived from an EMBL/GenBank/DDBJ whole genome shotgun (WGS) entry which is preliminary data.</text>
</comment>
<proteinExistence type="predicted"/>
<protein>
    <submittedName>
        <fullName evidence="2">Uncharacterized protein</fullName>
    </submittedName>
</protein>
<dbReference type="Proteomes" id="UP000886819">
    <property type="component" value="Unassembled WGS sequence"/>
</dbReference>
<feature type="signal peptide" evidence="1">
    <location>
        <begin position="1"/>
        <end position="16"/>
    </location>
</feature>
<evidence type="ECO:0000313" key="3">
    <source>
        <dbReference type="Proteomes" id="UP000886819"/>
    </source>
</evidence>
<keyword evidence="1" id="KW-0732">Signal</keyword>
<reference evidence="2" key="1">
    <citation type="submission" date="2020-10" db="EMBL/GenBank/DDBJ databases">
        <authorList>
            <person name="Gilroy R."/>
        </authorList>
    </citation>
    <scope>NUCLEOTIDE SEQUENCE</scope>
    <source>
        <strain evidence="2">ChiHile30-977</strain>
    </source>
</reference>
<feature type="chain" id="PRO_5038580017" evidence="1">
    <location>
        <begin position="17"/>
        <end position="227"/>
    </location>
</feature>
<sequence length="227" mass="25024">MALLLVMLAAVLPAQADMTSEILENFGLTQTEADAFAALVEEKGTALTATDILTLLESFPDEDMAPEGTLLGNVYTDPNGVTVQVPEGWHVLEERMGMTVMLMGPADETTGFAPTIGVLVLDEPNPEFDTADQTYWDSFYGLFLENYRCVSFEESTYQDTTAHTLTLTYGQPQEAGILQRQMYFNKNDRAYVITLTALAKEEAQADALEVFEEFLAGFLPYEELGQG</sequence>
<name>A0A9D0YWS1_9FIRM</name>